<organism evidence="8 9">
    <name type="scientific">Mucor circinelloides f. circinelloides (strain 1006PhL)</name>
    <name type="common">Mucormycosis agent</name>
    <name type="synonym">Calyptromyces circinelloides</name>
    <dbReference type="NCBI Taxonomy" id="1220926"/>
    <lineage>
        <taxon>Eukaryota</taxon>
        <taxon>Fungi</taxon>
        <taxon>Fungi incertae sedis</taxon>
        <taxon>Mucoromycota</taxon>
        <taxon>Mucoromycotina</taxon>
        <taxon>Mucoromycetes</taxon>
        <taxon>Mucorales</taxon>
        <taxon>Mucorineae</taxon>
        <taxon>Mucoraceae</taxon>
        <taxon>Mucor</taxon>
    </lineage>
</organism>
<feature type="region of interest" description="Disordered" evidence="6">
    <location>
        <begin position="476"/>
        <end position="509"/>
    </location>
</feature>
<evidence type="ECO:0000313" key="9">
    <source>
        <dbReference type="Proteomes" id="UP000014254"/>
    </source>
</evidence>
<feature type="compositionally biased region" description="Basic and acidic residues" evidence="6">
    <location>
        <begin position="298"/>
        <end position="319"/>
    </location>
</feature>
<evidence type="ECO:0000256" key="6">
    <source>
        <dbReference type="SAM" id="MobiDB-lite"/>
    </source>
</evidence>
<dbReference type="InterPro" id="IPR037521">
    <property type="entry name" value="FLCN/SMCR8_DENN"/>
</dbReference>
<dbReference type="OrthoDB" id="2289278at2759"/>
<evidence type="ECO:0000313" key="8">
    <source>
        <dbReference type="EMBL" id="EPB85901.1"/>
    </source>
</evidence>
<dbReference type="InParanoid" id="S2J718"/>
<feature type="compositionally biased region" description="Polar residues" evidence="6">
    <location>
        <begin position="863"/>
        <end position="873"/>
    </location>
</feature>
<dbReference type="VEuPathDB" id="FungiDB:HMPREF1544_07317"/>
<dbReference type="GO" id="GO:0006914">
    <property type="term" value="P:autophagy"/>
    <property type="evidence" value="ECO:0007669"/>
    <property type="project" value="UniProtKB-KW"/>
</dbReference>
<evidence type="ECO:0000256" key="1">
    <source>
        <dbReference type="ARBA" id="ARBA00004496"/>
    </source>
</evidence>
<dbReference type="GO" id="GO:0005085">
    <property type="term" value="F:guanyl-nucleotide exchange factor activity"/>
    <property type="evidence" value="ECO:0007669"/>
    <property type="project" value="UniProtKB-KW"/>
</dbReference>
<feature type="compositionally biased region" description="Polar residues" evidence="6">
    <location>
        <begin position="358"/>
        <end position="374"/>
    </location>
</feature>
<gene>
    <name evidence="8" type="ORF">HMPREF1544_07317</name>
</gene>
<dbReference type="PANTHER" id="PTHR31334">
    <property type="entry name" value="SMITH-MAGENIS SYNDROME REGION GENE 8 PROTEIN"/>
    <property type="match status" value="1"/>
</dbReference>
<dbReference type="GO" id="GO:0005737">
    <property type="term" value="C:cytoplasm"/>
    <property type="evidence" value="ECO:0007669"/>
    <property type="project" value="UniProtKB-SubCell"/>
</dbReference>
<feature type="compositionally biased region" description="Low complexity" evidence="6">
    <location>
        <begin position="769"/>
        <end position="788"/>
    </location>
</feature>
<feature type="compositionally biased region" description="Basic and acidic residues" evidence="6">
    <location>
        <begin position="934"/>
        <end position="943"/>
    </location>
</feature>
<feature type="region of interest" description="Disordered" evidence="6">
    <location>
        <begin position="764"/>
        <end position="893"/>
    </location>
</feature>
<comment type="similarity">
    <text evidence="5">Belongs to the SMCR8 family.</text>
</comment>
<comment type="subcellular location">
    <subcellularLocation>
        <location evidence="1">Cytoplasm</location>
    </subcellularLocation>
</comment>
<dbReference type="AlphaFoldDB" id="S2J718"/>
<dbReference type="STRING" id="1220926.S2J718"/>
<dbReference type="GO" id="GO:0032045">
    <property type="term" value="C:guanyl-nucleotide exchange factor complex"/>
    <property type="evidence" value="ECO:0007669"/>
    <property type="project" value="TreeGrafter"/>
</dbReference>
<keyword evidence="2" id="KW-0963">Cytoplasm</keyword>
<proteinExistence type="inferred from homology"/>
<reference evidence="9" key="1">
    <citation type="submission" date="2013-05" db="EMBL/GenBank/DDBJ databases">
        <title>The Genome sequence of Mucor circinelloides f. circinelloides 1006PhL.</title>
        <authorList>
            <consortium name="The Broad Institute Genomics Platform"/>
            <person name="Cuomo C."/>
            <person name="Earl A."/>
            <person name="Findley K."/>
            <person name="Lee S.C."/>
            <person name="Walker B."/>
            <person name="Young S."/>
            <person name="Zeng Q."/>
            <person name="Gargeya S."/>
            <person name="Fitzgerald M."/>
            <person name="Haas B."/>
            <person name="Abouelleil A."/>
            <person name="Allen A.W."/>
            <person name="Alvarado L."/>
            <person name="Arachchi H.M."/>
            <person name="Berlin A.M."/>
            <person name="Chapman S.B."/>
            <person name="Gainer-Dewar J."/>
            <person name="Goldberg J."/>
            <person name="Griggs A."/>
            <person name="Gujja S."/>
            <person name="Hansen M."/>
            <person name="Howarth C."/>
            <person name="Imamovic A."/>
            <person name="Ireland A."/>
            <person name="Larimer J."/>
            <person name="McCowan C."/>
            <person name="Murphy C."/>
            <person name="Pearson M."/>
            <person name="Poon T.W."/>
            <person name="Priest M."/>
            <person name="Roberts A."/>
            <person name="Saif S."/>
            <person name="Shea T."/>
            <person name="Sisk P."/>
            <person name="Sykes S."/>
            <person name="Wortman J."/>
            <person name="Nusbaum C."/>
            <person name="Birren B."/>
        </authorList>
    </citation>
    <scope>NUCLEOTIDE SEQUENCE [LARGE SCALE GENOMIC DNA]</scope>
    <source>
        <strain evidence="9">1006PhL</strain>
    </source>
</reference>
<name>S2J718_MUCC1</name>
<feature type="compositionally biased region" description="Basic residues" evidence="6">
    <location>
        <begin position="944"/>
        <end position="957"/>
    </location>
</feature>
<feature type="domain" description="UDENN FLCN/SMCR8-type" evidence="7">
    <location>
        <begin position="36"/>
        <end position="766"/>
    </location>
</feature>
<feature type="region of interest" description="Disordered" evidence="6">
    <location>
        <begin position="726"/>
        <end position="745"/>
    </location>
</feature>
<feature type="compositionally biased region" description="Polar residues" evidence="6">
    <location>
        <begin position="801"/>
        <end position="811"/>
    </location>
</feature>
<keyword evidence="4" id="KW-0072">Autophagy</keyword>
<dbReference type="PROSITE" id="PS51834">
    <property type="entry name" value="DENN_FLCN_SMCR8"/>
    <property type="match status" value="1"/>
</dbReference>
<feature type="region of interest" description="Disordered" evidence="6">
    <location>
        <begin position="918"/>
        <end position="971"/>
    </location>
</feature>
<sequence length="1006" mass="113434">MAQKKEESSSSSLKSLTKAPFNCWWSDQVVSPTDDQSATAPYRDFVLISEFSELEGPLPLAVVTETTYIDLKHYTNTVTDESLQEELKKIGLESFDFNSFVLRVVSVDRSTEYEQIDEDSKEQSPMTPSSLFEESQAPCLFSIPDDTQVYFTDSEHKFFAFTHHLTLFDINARGYVHPVALSYITRDPDKIVIRFEELMEKFSEVMYFFGPFIQTPNSQNLEYTQSTQAFSANTTNSCNNQPQQQKPVLSMQAIQQAITATKLMIDTLESSTSQINNMTSNHATEAADTMHRKRKKTSKQEDELKQVAKEQHSIDPPKDYKPKCIDTLYPVAHFERKLRSLAQLCQEPDELDGKQDTEQSGNSQSNSHIKRPSITQKTAAMIPLVFSMIEPSSTPSMSVSSSSATTTTITSVSQLQRPTFANAITHDMYAEAIKYIQDMTHCLGKSSVVLDVNEEEELFLDPKSSALTFGRTFMLNMDNPQPREKEELNVPASPTGKDDEKERLYDEKSDNKEKAAIVENVSTDDEHHAQAQNEEELFYPILFAPTELWRSENCNATKTHLLQVLGRYHSLIVDVIFSLLIGRTVIIQGSEKNKSWVQQVVQALSVFVPGQSRERNQIIEWFETAKLTDAQIKGIKLVGVDKNCMDPSIHVDSSCVLDIDIKNGSLNSSPVYVEGQWINQLLDRMMLFSSDESYLAYLHTVFMNMSLKAFVYHHLYVCDEFKLDESPPPSTPSNSKGYTSETGSESSTLSRKWSVRLMNYLKKHENQESSTSTTASSIISSAAPSIQASEDEDDEDYSEENQATVTLQSLGSSSNHHSNNPKNRPSTIIGLFQQDGPTTATTTATPSQYIDHTTLNDVRRESISTTYSVSSRRGLSHSDNNSNTSSDDDDEDTFSRRAMTENTPFLNFGVDDLVQFEDTRDSDDSSTGGESEEDVRSPKEYKKPSRSGGRRGKHRFRKPSDVGPDGVSFTERRGRRYLQEKLKVYGDDQTIVVVSWLLTFRDLQPN</sequence>
<feature type="compositionally biased region" description="Polar residues" evidence="6">
    <location>
        <begin position="846"/>
        <end position="856"/>
    </location>
</feature>
<feature type="compositionally biased region" description="Basic and acidic residues" evidence="6">
    <location>
        <begin position="496"/>
        <end position="509"/>
    </location>
</feature>
<protein>
    <recommendedName>
        <fullName evidence="7">UDENN FLCN/SMCR8-type domain-containing protein</fullName>
    </recommendedName>
</protein>
<evidence type="ECO:0000259" key="7">
    <source>
        <dbReference type="PROSITE" id="PS51834"/>
    </source>
</evidence>
<evidence type="ECO:0000256" key="5">
    <source>
        <dbReference type="ARBA" id="ARBA00038137"/>
    </source>
</evidence>
<dbReference type="EMBL" id="KE124001">
    <property type="protein sequence ID" value="EPB85901.1"/>
    <property type="molecule type" value="Genomic_DNA"/>
</dbReference>
<dbReference type="eggNOG" id="ENOG502QSW2">
    <property type="taxonomic scope" value="Eukaryota"/>
</dbReference>
<dbReference type="Proteomes" id="UP000014254">
    <property type="component" value="Unassembled WGS sequence"/>
</dbReference>
<feature type="region of interest" description="Disordered" evidence="6">
    <location>
        <begin position="281"/>
        <end position="319"/>
    </location>
</feature>
<keyword evidence="9" id="KW-1185">Reference proteome</keyword>
<feature type="compositionally biased region" description="Acidic residues" evidence="6">
    <location>
        <begin position="789"/>
        <end position="799"/>
    </location>
</feature>
<feature type="region of interest" description="Disordered" evidence="6">
    <location>
        <begin position="350"/>
        <end position="374"/>
    </location>
</feature>
<keyword evidence="3" id="KW-0344">Guanine-nucleotide releasing factor</keyword>
<feature type="compositionally biased region" description="Low complexity" evidence="6">
    <location>
        <begin position="735"/>
        <end position="745"/>
    </location>
</feature>
<evidence type="ECO:0000256" key="2">
    <source>
        <dbReference type="ARBA" id="ARBA00022490"/>
    </source>
</evidence>
<evidence type="ECO:0000256" key="4">
    <source>
        <dbReference type="ARBA" id="ARBA00023006"/>
    </source>
</evidence>
<accession>S2J718</accession>
<evidence type="ECO:0000256" key="3">
    <source>
        <dbReference type="ARBA" id="ARBA00022658"/>
    </source>
</evidence>
<dbReference type="OMA" id="KFFAFTH"/>
<dbReference type="PANTHER" id="PTHR31334:SF1">
    <property type="entry name" value="GUANINE NUCLEOTIDE EXCHANGE PROTEIN SMCR8"/>
    <property type="match status" value="1"/>
</dbReference>